<dbReference type="Pfam" id="PF03281">
    <property type="entry name" value="Mab-21"/>
    <property type="match status" value="1"/>
</dbReference>
<organism evidence="2 3">
    <name type="scientific">Mytilus galloprovincialis</name>
    <name type="common">Mediterranean mussel</name>
    <dbReference type="NCBI Taxonomy" id="29158"/>
    <lineage>
        <taxon>Eukaryota</taxon>
        <taxon>Metazoa</taxon>
        <taxon>Spiralia</taxon>
        <taxon>Lophotrochozoa</taxon>
        <taxon>Mollusca</taxon>
        <taxon>Bivalvia</taxon>
        <taxon>Autobranchia</taxon>
        <taxon>Pteriomorphia</taxon>
        <taxon>Mytilida</taxon>
        <taxon>Mytiloidea</taxon>
        <taxon>Mytilidae</taxon>
        <taxon>Mytilinae</taxon>
        <taxon>Mytilus</taxon>
    </lineage>
</organism>
<gene>
    <name evidence="2" type="ORF">MGAL_10B072668</name>
</gene>
<dbReference type="Proteomes" id="UP000596742">
    <property type="component" value="Unassembled WGS sequence"/>
</dbReference>
<accession>A0A8B6BRR7</accession>
<evidence type="ECO:0000313" key="2">
    <source>
        <dbReference type="EMBL" id="VDH94024.1"/>
    </source>
</evidence>
<dbReference type="EMBL" id="UYJE01000528">
    <property type="protein sequence ID" value="VDH94024.1"/>
    <property type="molecule type" value="Genomic_DNA"/>
</dbReference>
<protein>
    <recommendedName>
        <fullName evidence="1">Mab-21-like nucleotidyltransferase domain-containing protein</fullName>
    </recommendedName>
</protein>
<sequence>MNQNLRNDEKDNEQNVHGLRKITYWGKYGIKRFPYRGSRRYSPGVYQSEDGGIIISNDVFGLTIRQFERRFNACLERRKAQEQYISNLRYPDKTSNEYMEYLHDSTDYDLLWRGNNSQEKVLYELIVRTIGTEIDIRKRQQLCITEDMIKNSSESGYTRIWSGSLAEGLNLPGSDIDYICVVKGTDVIRDLRNIKHQIQRTTLLMETDTDHPGFCKLRLIAGRSGKKNFLTYDYFESTKNSLYLSVGKFVSNILKLVPNLNEQPPTHGPCLSNREQTIDCACCLRSKYFPYNAIPWASRYRQQWPPNSAIENIITYGYLLVPIGPKDVSNCNVLWRLSFSVAEKQLVHSFNIPQLLCYGLIKLILKHIVNTKKHAEGLLCS</sequence>
<feature type="domain" description="Mab-21-like nucleotidyltransferase" evidence="1">
    <location>
        <begin position="241"/>
        <end position="348"/>
    </location>
</feature>
<name>A0A8B6BRR7_MYTGA</name>
<comment type="caution">
    <text evidence="2">The sequence shown here is derived from an EMBL/GenBank/DDBJ whole genome shotgun (WGS) entry which is preliminary data.</text>
</comment>
<reference evidence="2" key="1">
    <citation type="submission" date="2018-11" db="EMBL/GenBank/DDBJ databases">
        <authorList>
            <person name="Alioto T."/>
            <person name="Alioto T."/>
        </authorList>
    </citation>
    <scope>NUCLEOTIDE SEQUENCE</scope>
</reference>
<evidence type="ECO:0000259" key="1">
    <source>
        <dbReference type="Pfam" id="PF03281"/>
    </source>
</evidence>
<evidence type="ECO:0000313" key="3">
    <source>
        <dbReference type="Proteomes" id="UP000596742"/>
    </source>
</evidence>
<dbReference type="PANTHER" id="PTHR10656">
    <property type="entry name" value="CELL FATE DETERMINING PROTEIN MAB21-RELATED"/>
    <property type="match status" value="1"/>
</dbReference>
<dbReference type="PANTHER" id="PTHR10656:SF69">
    <property type="entry name" value="MAB-21-LIKE HHH_H2TH-LIKE DOMAIN-CONTAINING PROTEIN"/>
    <property type="match status" value="1"/>
</dbReference>
<dbReference type="OrthoDB" id="6048940at2759"/>
<keyword evidence="3" id="KW-1185">Reference proteome</keyword>
<dbReference type="InterPro" id="IPR046903">
    <property type="entry name" value="Mab-21-like_nuc_Trfase"/>
</dbReference>
<dbReference type="AlphaFoldDB" id="A0A8B6BRR7"/>
<proteinExistence type="predicted"/>